<dbReference type="InterPro" id="IPR036291">
    <property type="entry name" value="NAD(P)-bd_dom_sf"/>
</dbReference>
<evidence type="ECO:0000256" key="5">
    <source>
        <dbReference type="ARBA" id="ARBA00048200"/>
    </source>
</evidence>
<comment type="similarity">
    <text evidence="2 6">Belongs to the dTDP-4-dehydrorhamnose reductase family.</text>
</comment>
<dbReference type="CDD" id="cd05254">
    <property type="entry name" value="dTDP_HR_like_SDR_e"/>
    <property type="match status" value="1"/>
</dbReference>
<dbReference type="EC" id="1.1.1.133" evidence="3 6"/>
<dbReference type="PANTHER" id="PTHR10491:SF4">
    <property type="entry name" value="METHIONINE ADENOSYLTRANSFERASE 2 SUBUNIT BETA"/>
    <property type="match status" value="1"/>
</dbReference>
<dbReference type="InterPro" id="IPR005913">
    <property type="entry name" value="dTDP_dehydrorham_reduct"/>
</dbReference>
<keyword evidence="9" id="KW-1185">Reference proteome</keyword>
<dbReference type="Gene3D" id="3.40.50.720">
    <property type="entry name" value="NAD(P)-binding Rossmann-like Domain"/>
    <property type="match status" value="1"/>
</dbReference>
<accession>A0ABU3K5I0</accession>
<dbReference type="Pfam" id="PF04321">
    <property type="entry name" value="RmlD_sub_bind"/>
    <property type="match status" value="1"/>
</dbReference>
<evidence type="ECO:0000259" key="7">
    <source>
        <dbReference type="Pfam" id="PF04321"/>
    </source>
</evidence>
<evidence type="ECO:0000256" key="3">
    <source>
        <dbReference type="ARBA" id="ARBA00012929"/>
    </source>
</evidence>
<evidence type="ECO:0000313" key="9">
    <source>
        <dbReference type="Proteomes" id="UP001250932"/>
    </source>
</evidence>
<dbReference type="PANTHER" id="PTHR10491">
    <property type="entry name" value="DTDP-4-DEHYDRORHAMNOSE REDUCTASE"/>
    <property type="match status" value="1"/>
</dbReference>
<gene>
    <name evidence="8" type="ORF">PPG34_04760</name>
</gene>
<evidence type="ECO:0000256" key="1">
    <source>
        <dbReference type="ARBA" id="ARBA00004781"/>
    </source>
</evidence>
<organism evidence="8 9">
    <name type="scientific">Candidatus Nitronereus thalassa</name>
    <dbReference type="NCBI Taxonomy" id="3020898"/>
    <lineage>
        <taxon>Bacteria</taxon>
        <taxon>Pseudomonadati</taxon>
        <taxon>Nitrospirota</taxon>
        <taxon>Nitrospiria</taxon>
        <taxon>Nitrospirales</taxon>
        <taxon>Nitrospiraceae</taxon>
        <taxon>Candidatus Nitronereus</taxon>
    </lineage>
</organism>
<dbReference type="SUPFAM" id="SSF51735">
    <property type="entry name" value="NAD(P)-binding Rossmann-fold domains"/>
    <property type="match status" value="1"/>
</dbReference>
<evidence type="ECO:0000256" key="6">
    <source>
        <dbReference type="RuleBase" id="RU364082"/>
    </source>
</evidence>
<sequence length="289" mass="32620">MRILILGGAGMLGHRLWAELSRHYEVWGTIRSSAERLPSISGIDRNRIRGDVDANNFDEVVRALAGVEPDVVINCIGVVKQHPLSSDPLTALEINALLPHRLSLIAKAASIRLIHFSTDCVFSGNKPLPYCEDDQSDAEDLYGRTKFLGEISYGDHTLTLRTSIIGRELQTQYGLIEWFLRQNKPVNGWRNAIFSGFTTNFIARILLEHVLANPKLAGVYHLSSDALSKYDLLNLVNKIYKRRTRIDPDDTVNCNRALDSTRFRMETGFHPPSWPEMIQDMYDQPTSQG</sequence>
<evidence type="ECO:0000256" key="2">
    <source>
        <dbReference type="ARBA" id="ARBA00010944"/>
    </source>
</evidence>
<dbReference type="InterPro" id="IPR029903">
    <property type="entry name" value="RmlD-like-bd"/>
</dbReference>
<dbReference type="Proteomes" id="UP001250932">
    <property type="component" value="Unassembled WGS sequence"/>
</dbReference>
<feature type="domain" description="RmlD-like substrate binding" evidence="7">
    <location>
        <begin position="1"/>
        <end position="284"/>
    </location>
</feature>
<proteinExistence type="inferred from homology"/>
<evidence type="ECO:0000256" key="4">
    <source>
        <dbReference type="ARBA" id="ARBA00017099"/>
    </source>
</evidence>
<comment type="catalytic activity">
    <reaction evidence="5">
        <text>dTDP-beta-L-rhamnose + NADP(+) = dTDP-4-dehydro-beta-L-rhamnose + NADPH + H(+)</text>
        <dbReference type="Rhea" id="RHEA:21796"/>
        <dbReference type="ChEBI" id="CHEBI:15378"/>
        <dbReference type="ChEBI" id="CHEBI:57510"/>
        <dbReference type="ChEBI" id="CHEBI:57783"/>
        <dbReference type="ChEBI" id="CHEBI:58349"/>
        <dbReference type="ChEBI" id="CHEBI:62830"/>
        <dbReference type="EC" id="1.1.1.133"/>
    </reaction>
</comment>
<dbReference type="RefSeq" id="WP_313831999.1">
    <property type="nucleotide sequence ID" value="NZ_JAQOUE010000001.1"/>
</dbReference>
<comment type="caution">
    <text evidence="8">The sequence shown here is derived from an EMBL/GenBank/DDBJ whole genome shotgun (WGS) entry which is preliminary data.</text>
</comment>
<protein>
    <recommendedName>
        <fullName evidence="4 6">dTDP-4-dehydrorhamnose reductase</fullName>
        <ecNumber evidence="3 6">1.1.1.133</ecNumber>
    </recommendedName>
</protein>
<evidence type="ECO:0000313" key="8">
    <source>
        <dbReference type="EMBL" id="MDT7041650.1"/>
    </source>
</evidence>
<dbReference type="EMBL" id="JAQOUE010000001">
    <property type="protein sequence ID" value="MDT7041650.1"/>
    <property type="molecule type" value="Genomic_DNA"/>
</dbReference>
<name>A0ABU3K5I0_9BACT</name>
<keyword evidence="6" id="KW-0521">NADP</keyword>
<keyword evidence="6" id="KW-0560">Oxidoreductase</keyword>
<comment type="function">
    <text evidence="6">Catalyzes the reduction of dTDP-6-deoxy-L-lyxo-4-hexulose to yield dTDP-L-rhamnose.</text>
</comment>
<comment type="pathway">
    <text evidence="1 6">Carbohydrate biosynthesis; dTDP-L-rhamnose biosynthesis.</text>
</comment>
<reference evidence="8 9" key="1">
    <citation type="journal article" date="2023" name="ISME J.">
        <title>Cultivation and genomic characterization of novel and ubiquitous marine nitrite-oxidizing bacteria from the Nitrospirales.</title>
        <authorList>
            <person name="Mueller A.J."/>
            <person name="Daebeler A."/>
            <person name="Herbold C.W."/>
            <person name="Kirkegaard R.H."/>
            <person name="Daims H."/>
        </authorList>
    </citation>
    <scope>NUCLEOTIDE SEQUENCE [LARGE SCALE GENOMIC DNA]</scope>
    <source>
        <strain evidence="8 9">EB</strain>
    </source>
</reference>